<evidence type="ECO:0000313" key="4">
    <source>
        <dbReference type="Proteomes" id="UP000572680"/>
    </source>
</evidence>
<evidence type="ECO:0000313" key="3">
    <source>
        <dbReference type="EMBL" id="MBA8951993.1"/>
    </source>
</evidence>
<organism evidence="3 4">
    <name type="scientific">Actinomadura namibiensis</name>
    <dbReference type="NCBI Taxonomy" id="182080"/>
    <lineage>
        <taxon>Bacteria</taxon>
        <taxon>Bacillati</taxon>
        <taxon>Actinomycetota</taxon>
        <taxon>Actinomycetes</taxon>
        <taxon>Streptosporangiales</taxon>
        <taxon>Thermomonosporaceae</taxon>
        <taxon>Actinomadura</taxon>
    </lineage>
</organism>
<dbReference type="EMBL" id="JACJIA010000004">
    <property type="protein sequence ID" value="MBA8951993.1"/>
    <property type="molecule type" value="Genomic_DNA"/>
</dbReference>
<keyword evidence="4" id="KW-1185">Reference proteome</keyword>
<sequence>MATALIAAAAALLGVLITGVVTVLTTRQNLAAEQARAEGQRAAEAAQRAADEERARRERLEEVTEQARAAVLEFGVTARLILEARRPHPIAVAEESAGDLLKRARAQYTEALKALARLRPLCPVETRAELDALNAAVSGTFSHVQPGAAQTTGPEETQRRILEGWQVVSDTVLPGPPLVPAPRPEEPPDRPRPSPAPSTRSAG</sequence>
<feature type="compositionally biased region" description="Basic and acidic residues" evidence="2">
    <location>
        <begin position="183"/>
        <end position="192"/>
    </location>
</feature>
<gene>
    <name evidence="3" type="ORF">HNR61_003633</name>
</gene>
<proteinExistence type="predicted"/>
<keyword evidence="3" id="KW-0830">Ubiquinone</keyword>
<dbReference type="Proteomes" id="UP000572680">
    <property type="component" value="Unassembled WGS sequence"/>
</dbReference>
<dbReference type="AlphaFoldDB" id="A0A7W3LPN2"/>
<protein>
    <submittedName>
        <fullName evidence="3">NADH dehydrogenase/NADH:ubiquinone oxidoreductase subunit G</fullName>
    </submittedName>
</protein>
<name>A0A7W3LPN2_ACTNM</name>
<feature type="region of interest" description="Disordered" evidence="2">
    <location>
        <begin position="170"/>
        <end position="203"/>
    </location>
</feature>
<evidence type="ECO:0000256" key="1">
    <source>
        <dbReference type="SAM" id="Coils"/>
    </source>
</evidence>
<accession>A0A7W3LPN2</accession>
<reference evidence="3 4" key="1">
    <citation type="submission" date="2020-08" db="EMBL/GenBank/DDBJ databases">
        <title>Genomic Encyclopedia of Type Strains, Phase IV (KMG-IV): sequencing the most valuable type-strain genomes for metagenomic binning, comparative biology and taxonomic classification.</title>
        <authorList>
            <person name="Goeker M."/>
        </authorList>
    </citation>
    <scope>NUCLEOTIDE SEQUENCE [LARGE SCALE GENOMIC DNA]</scope>
    <source>
        <strain evidence="3 4">DSM 44197</strain>
    </source>
</reference>
<keyword evidence="1" id="KW-0175">Coiled coil</keyword>
<comment type="caution">
    <text evidence="3">The sequence shown here is derived from an EMBL/GenBank/DDBJ whole genome shotgun (WGS) entry which is preliminary data.</text>
</comment>
<feature type="coiled-coil region" evidence="1">
    <location>
        <begin position="32"/>
        <end position="70"/>
    </location>
</feature>
<evidence type="ECO:0000256" key="2">
    <source>
        <dbReference type="SAM" id="MobiDB-lite"/>
    </source>
</evidence>